<keyword evidence="3" id="KW-0012">Acyltransferase</keyword>
<dbReference type="GO" id="GO:0016746">
    <property type="term" value="F:acyltransferase activity"/>
    <property type="evidence" value="ECO:0007669"/>
    <property type="project" value="UniProtKB-KW"/>
</dbReference>
<dbReference type="EMBL" id="AJYC02000053">
    <property type="protein sequence ID" value="EKT81600.1"/>
    <property type="molecule type" value="Genomic_DNA"/>
</dbReference>
<dbReference type="InterPro" id="IPR050500">
    <property type="entry name" value="Phos_Acetyltrans/Butyryltrans"/>
</dbReference>
<dbReference type="NCBIfam" id="NF007233">
    <property type="entry name" value="PRK09653.1"/>
    <property type="match status" value="1"/>
</dbReference>
<dbReference type="InterPro" id="IPR042112">
    <property type="entry name" value="P_AcTrfase_dom2"/>
</dbReference>
<comment type="similarity">
    <text evidence="1">Belongs to the phosphate acetyltransferase and butyryltransferase family.</text>
</comment>
<protein>
    <submittedName>
        <fullName evidence="5">Ethanolamine utilization protein EutD</fullName>
    </submittedName>
</protein>
<evidence type="ECO:0000256" key="3">
    <source>
        <dbReference type="ARBA" id="ARBA00023315"/>
    </source>
</evidence>
<keyword evidence="2" id="KW-0808">Transferase</keyword>
<gene>
    <name evidence="5" type="ORF">WSS_A16351</name>
</gene>
<evidence type="ECO:0000313" key="5">
    <source>
        <dbReference type="EMBL" id="EKT81600.1"/>
    </source>
</evidence>
<comment type="caution">
    <text evidence="5">The sequence shown here is derived from an EMBL/GenBank/DDBJ whole genome shotgun (WGS) entry which is preliminary data.</text>
</comment>
<evidence type="ECO:0000256" key="1">
    <source>
        <dbReference type="ARBA" id="ARBA00005656"/>
    </source>
</evidence>
<dbReference type="Gene3D" id="3.40.50.10750">
    <property type="entry name" value="Isocitrate/Isopropylmalate dehydrogenase-like"/>
    <property type="match status" value="1"/>
</dbReference>
<evidence type="ECO:0000256" key="2">
    <source>
        <dbReference type="ARBA" id="ARBA00022679"/>
    </source>
</evidence>
<dbReference type="InterPro" id="IPR042113">
    <property type="entry name" value="P_AcTrfase_dom1"/>
</dbReference>
<proteinExistence type="inferred from homology"/>
<reference evidence="5 6" key="1">
    <citation type="journal article" date="2013" name="Genome Announc.">
        <title>Draft Genome Sequence of Rhodococcus opacus Strain M213 Shows a Diverse Catabolic Potential.</title>
        <authorList>
            <person name="Pathak A."/>
            <person name="Green S.J."/>
            <person name="Ogram A."/>
            <person name="Chauhan A."/>
        </authorList>
    </citation>
    <scope>NUCLEOTIDE SEQUENCE [LARGE SCALE GENOMIC DNA]</scope>
    <source>
        <strain evidence="5 6">M213</strain>
    </source>
</reference>
<dbReference type="PIRSF" id="PIRSF000428">
    <property type="entry name" value="P_Ac_trans"/>
    <property type="match status" value="1"/>
</dbReference>
<feature type="domain" description="Phosphate acetyl/butaryl transferase" evidence="4">
    <location>
        <begin position="2"/>
        <end position="301"/>
    </location>
</feature>
<dbReference type="SUPFAM" id="SSF53659">
    <property type="entry name" value="Isocitrate/Isopropylmalate dehydrogenase-like"/>
    <property type="match status" value="1"/>
</dbReference>
<sequence>MIGFADGEDKRTIRAAHALNRSGVVTPRLYGRREVIHVAARAAGSFVPEEWVADVVEGVEDAVREIIAASYALEPHRIAAAQTDPIHIAAAATHAGIIYGCVAGATRSTSDVLRAGLRIIRLKPDSITLSSCFLMLLPNGRAVTFADCAVVPEPSVAQLADITLAACATHSELTGQSPVAAMLSFSTRGSAQHPRVDRVRQAAELVRERDSELHVDGDLQFDAALVHEVAVTKAPGSTVAGRANVFIFPNLDAGNIGYKIAQRLGGAVALGPILQGLNTPINDLSRGCSSSDIELMALVTAIQSLAI</sequence>
<evidence type="ECO:0000313" key="6">
    <source>
        <dbReference type="Proteomes" id="UP000005951"/>
    </source>
</evidence>
<organism evidence="5 6">
    <name type="scientific">Rhodococcus opacus M213</name>
    <dbReference type="NCBI Taxonomy" id="1129896"/>
    <lineage>
        <taxon>Bacteria</taxon>
        <taxon>Bacillati</taxon>
        <taxon>Actinomycetota</taxon>
        <taxon>Actinomycetes</taxon>
        <taxon>Mycobacteriales</taxon>
        <taxon>Nocardiaceae</taxon>
        <taxon>Rhodococcus</taxon>
    </lineage>
</organism>
<dbReference type="Proteomes" id="UP000005951">
    <property type="component" value="Unassembled WGS sequence"/>
</dbReference>
<dbReference type="InterPro" id="IPR002505">
    <property type="entry name" value="PTA_PTB"/>
</dbReference>
<accession>K8XWS7</accession>
<dbReference type="AlphaFoldDB" id="K8XWS7"/>
<dbReference type="PANTHER" id="PTHR43356">
    <property type="entry name" value="PHOSPHATE ACETYLTRANSFERASE"/>
    <property type="match status" value="1"/>
</dbReference>
<dbReference type="Pfam" id="PF01515">
    <property type="entry name" value="PTA_PTB"/>
    <property type="match status" value="1"/>
</dbReference>
<dbReference type="Gene3D" id="3.40.50.10950">
    <property type="match status" value="1"/>
</dbReference>
<dbReference type="InterPro" id="IPR012147">
    <property type="entry name" value="P_Ac_Bu_trans"/>
</dbReference>
<dbReference type="PANTHER" id="PTHR43356:SF1">
    <property type="entry name" value="PHOSPHATE ACETYLTRANSFERASE EUTD"/>
    <property type="match status" value="1"/>
</dbReference>
<evidence type="ECO:0000259" key="4">
    <source>
        <dbReference type="Pfam" id="PF01515"/>
    </source>
</evidence>
<name>K8XWS7_RHOOP</name>